<dbReference type="InterPro" id="IPR056914">
    <property type="entry name" value="Gp53-like"/>
</dbReference>
<dbReference type="Pfam" id="PF23982">
    <property type="entry name" value="XM1_gp53_minor_capsid"/>
    <property type="match status" value="1"/>
</dbReference>
<dbReference type="RefSeq" id="WP_077170308.1">
    <property type="nucleotide sequence ID" value="NZ_LFZS01000041.1"/>
</dbReference>
<evidence type="ECO:0000313" key="2">
    <source>
        <dbReference type="Proteomes" id="UP000189376"/>
    </source>
</evidence>
<keyword evidence="2" id="KW-1185">Reference proteome</keyword>
<comment type="caution">
    <text evidence="1">The sequence shown here is derived from an EMBL/GenBank/DDBJ whole genome shotgun (WGS) entry which is preliminary data.</text>
</comment>
<reference evidence="1 2" key="1">
    <citation type="submission" date="2015-07" db="EMBL/GenBank/DDBJ databases">
        <title>Acinetobacter yuneri, a novel member of Acinetobacter calcoaceticus-Acinetobacter baumannii complex isolated from clinical specimen.</title>
        <authorList>
            <person name="Yu Y."/>
        </authorList>
    </citation>
    <scope>NUCLEOTIDE SEQUENCE [LARGE SCALE GENOMIC DNA]</scope>
    <source>
        <strain evidence="1 2">A362</strain>
    </source>
</reference>
<protein>
    <recommendedName>
        <fullName evidence="3">Bacteriophage protein</fullName>
    </recommendedName>
</protein>
<dbReference type="EMBL" id="LFZS01000041">
    <property type="protein sequence ID" value="ONN49919.1"/>
    <property type="molecule type" value="Genomic_DNA"/>
</dbReference>
<gene>
    <name evidence="1" type="ORF">AC058_19950</name>
</gene>
<sequence length="162" mass="17027">MSNAFLYRMPSGIPGDVSRKSQSTIESHPMGGQFSTFGLFGKISKVNGKFVPLEAADTVADIYGLFVRAYPTQTAQNELGKATPQSSGIQDVLRRGYMTVKCNAGTAKKTGAVYVRIAGGNDAKPVGGIEAAADGGNSIVLPSAYFMHDADAQGNVEISFNI</sequence>
<dbReference type="AlphaFoldDB" id="A0A1V2UP38"/>
<accession>A0A1V2UP38</accession>
<organism evidence="1 2">
    <name type="scientific">Acinetobacter genomosp. 33YU</name>
    <dbReference type="NCBI Taxonomy" id="1675530"/>
    <lineage>
        <taxon>Bacteria</taxon>
        <taxon>Pseudomonadati</taxon>
        <taxon>Pseudomonadota</taxon>
        <taxon>Gammaproteobacteria</taxon>
        <taxon>Moraxellales</taxon>
        <taxon>Moraxellaceae</taxon>
        <taxon>Acinetobacter</taxon>
    </lineage>
</organism>
<name>A0A1V2UP38_9GAMM</name>
<evidence type="ECO:0008006" key="3">
    <source>
        <dbReference type="Google" id="ProtNLM"/>
    </source>
</evidence>
<evidence type="ECO:0000313" key="1">
    <source>
        <dbReference type="EMBL" id="ONN49919.1"/>
    </source>
</evidence>
<dbReference type="Proteomes" id="UP000189376">
    <property type="component" value="Unassembled WGS sequence"/>
</dbReference>
<proteinExistence type="predicted"/>